<dbReference type="GO" id="GO:0006351">
    <property type="term" value="P:DNA-templated transcription"/>
    <property type="evidence" value="ECO:0007669"/>
    <property type="project" value="InterPro"/>
</dbReference>
<keyword evidence="2" id="KW-0240">DNA-directed RNA polymerase</keyword>
<organism evidence="2 3">
    <name type="scientific">Mucuna pruriens</name>
    <name type="common">Velvet bean</name>
    <name type="synonym">Dolichos pruriens</name>
    <dbReference type="NCBI Taxonomy" id="157652"/>
    <lineage>
        <taxon>Eukaryota</taxon>
        <taxon>Viridiplantae</taxon>
        <taxon>Streptophyta</taxon>
        <taxon>Embryophyta</taxon>
        <taxon>Tracheophyta</taxon>
        <taxon>Spermatophyta</taxon>
        <taxon>Magnoliopsida</taxon>
        <taxon>eudicotyledons</taxon>
        <taxon>Gunneridae</taxon>
        <taxon>Pentapetalae</taxon>
        <taxon>rosids</taxon>
        <taxon>fabids</taxon>
        <taxon>Fabales</taxon>
        <taxon>Fabaceae</taxon>
        <taxon>Papilionoideae</taxon>
        <taxon>50 kb inversion clade</taxon>
        <taxon>NPAAA clade</taxon>
        <taxon>indigoferoid/millettioid clade</taxon>
        <taxon>Phaseoleae</taxon>
        <taxon>Mucuna</taxon>
    </lineage>
</organism>
<evidence type="ECO:0000313" key="2">
    <source>
        <dbReference type="EMBL" id="RDX90443.1"/>
    </source>
</evidence>
<keyword evidence="2" id="KW-0804">Transcription</keyword>
<dbReference type="Gene3D" id="3.90.1110.10">
    <property type="entry name" value="RNA polymerase Rpb2, domain 2"/>
    <property type="match status" value="1"/>
</dbReference>
<feature type="non-terminal residue" evidence="2">
    <location>
        <position position="1"/>
    </location>
</feature>
<dbReference type="EMBL" id="QJKJ01005400">
    <property type="protein sequence ID" value="RDX90443.1"/>
    <property type="molecule type" value="Genomic_DNA"/>
</dbReference>
<dbReference type="STRING" id="157652.A0A371GJD5"/>
<protein>
    <submittedName>
        <fullName evidence="2">DNA-directed RNA polymerase D subunit 2b</fullName>
    </submittedName>
</protein>
<accession>A0A371GJD5</accession>
<dbReference type="GO" id="GO:0000428">
    <property type="term" value="C:DNA-directed RNA polymerase complex"/>
    <property type="evidence" value="ECO:0007669"/>
    <property type="project" value="UniProtKB-KW"/>
</dbReference>
<dbReference type="Proteomes" id="UP000257109">
    <property type="component" value="Unassembled WGS sequence"/>
</dbReference>
<comment type="caution">
    <text evidence="2">The sequence shown here is derived from an EMBL/GenBank/DDBJ whole genome shotgun (WGS) entry which is preliminary data.</text>
</comment>
<evidence type="ECO:0000256" key="1">
    <source>
        <dbReference type="SAM" id="MobiDB-lite"/>
    </source>
</evidence>
<evidence type="ECO:0000313" key="3">
    <source>
        <dbReference type="Proteomes" id="UP000257109"/>
    </source>
</evidence>
<dbReference type="GO" id="GO:0003677">
    <property type="term" value="F:DNA binding"/>
    <property type="evidence" value="ECO:0007669"/>
    <property type="project" value="InterPro"/>
</dbReference>
<feature type="region of interest" description="Disordered" evidence="1">
    <location>
        <begin position="348"/>
        <end position="367"/>
    </location>
</feature>
<dbReference type="AlphaFoldDB" id="A0A371GJD5"/>
<dbReference type="SUPFAM" id="SSF64484">
    <property type="entry name" value="beta and beta-prime subunits of DNA dependent RNA-polymerase"/>
    <property type="match status" value="1"/>
</dbReference>
<gene>
    <name evidence="2" type="primary">NRPD2b</name>
    <name evidence="2" type="ORF">CR513_27683</name>
</gene>
<dbReference type="InterPro" id="IPR037034">
    <property type="entry name" value="RNA_pol_Rpb2_2_sf"/>
</dbReference>
<sequence length="367" mass="41530">MPRSLKDFPDMLESRGVQVYVLKKVLSDKFKIENKESLDREILKKGDRESDSYWMKDVEKDDCEFDHGGCSSLRDFFFTLDALSDEEVGGLIGCSNDEARIHNTLLTFVRDANKKCGALQGNRNVVQYIEKVVKSVQFSPSESIQECLEMCVFPGISGPKRKAFSLAYMVKGLSLAYTGRRRCDNRDDFWNKRLKLANERESKRPYGDRNVRPTKRYLDTSITANSPQKAFSTGAWSHHGRMERISGAVEVLLASPLHATLRFPEATSTRWSHLLSSWSSTKTDTYDTTFLPNESIRSLMSRPPAKRPSVLPKNPALPQRVGLALGKLTTFQVDRLVSQLSQLRLPGQLTKHPKDLPPQCVSTIKPL</sequence>
<name>A0A371GJD5_MUCPR</name>
<keyword evidence="3" id="KW-1185">Reference proteome</keyword>
<proteinExistence type="predicted"/>
<dbReference type="GO" id="GO:0003899">
    <property type="term" value="F:DNA-directed RNA polymerase activity"/>
    <property type="evidence" value="ECO:0007669"/>
    <property type="project" value="InterPro"/>
</dbReference>
<reference evidence="2" key="1">
    <citation type="submission" date="2018-05" db="EMBL/GenBank/DDBJ databases">
        <title>Draft genome of Mucuna pruriens seed.</title>
        <authorList>
            <person name="Nnadi N.E."/>
            <person name="Vos R."/>
            <person name="Hasami M.H."/>
            <person name="Devisetty U.K."/>
            <person name="Aguiy J.C."/>
        </authorList>
    </citation>
    <scope>NUCLEOTIDE SEQUENCE [LARGE SCALE GENOMIC DNA]</scope>
    <source>
        <strain evidence="2">JCA_2017</strain>
    </source>
</reference>